<keyword evidence="10" id="KW-1185">Reference proteome</keyword>
<dbReference type="Pfam" id="PF01553">
    <property type="entry name" value="Acyltransferase"/>
    <property type="match status" value="1"/>
</dbReference>
<accession>A0A8T0IDQ2</accession>
<evidence type="ECO:0000313" key="9">
    <source>
        <dbReference type="EMBL" id="KAG0581864.1"/>
    </source>
</evidence>
<dbReference type="Gene3D" id="3.40.50.1000">
    <property type="entry name" value="HAD superfamily/HAD-like"/>
    <property type="match status" value="1"/>
</dbReference>
<dbReference type="AlphaFoldDB" id="A0A8T0IDQ2"/>
<dbReference type="InterPro" id="IPR056462">
    <property type="entry name" value="HAD_RAM2/GPAT1-8"/>
</dbReference>
<dbReference type="GO" id="GO:0090447">
    <property type="term" value="F:glycerol-3-phosphate 2-O-acyltransferase activity"/>
    <property type="evidence" value="ECO:0007669"/>
    <property type="project" value="TreeGrafter"/>
</dbReference>
<comment type="subcellular location">
    <subcellularLocation>
        <location evidence="1">Membrane</location>
        <topology evidence="1">Multi-pass membrane protein</topology>
    </subcellularLocation>
</comment>
<evidence type="ECO:0000259" key="8">
    <source>
        <dbReference type="SMART" id="SM00563"/>
    </source>
</evidence>
<dbReference type="PANTHER" id="PTHR15486">
    <property type="entry name" value="ANCIENT UBIQUITOUS PROTEIN"/>
    <property type="match status" value="1"/>
</dbReference>
<protein>
    <recommendedName>
        <fullName evidence="8">Phospholipid/glycerol acyltransferase domain-containing protein</fullName>
    </recommendedName>
</protein>
<dbReference type="GO" id="GO:0016020">
    <property type="term" value="C:membrane"/>
    <property type="evidence" value="ECO:0007669"/>
    <property type="project" value="UniProtKB-SubCell"/>
</dbReference>
<dbReference type="InterPro" id="IPR036412">
    <property type="entry name" value="HAD-like_sf"/>
</dbReference>
<sequence>MEVKEVKEAVVRGGTTARFAEVSECSAGEHRRGETVVADLDGTLIRGRSSFPYFFLVAFEAGSYVRALLLLVMAPVIWVLYNFVDEASGIQLMIFLSFAGLKMSDIEGVSRAVLTKFYADDVHPESWRVFSSFGRRVVITANPRVMVEPFLKDVLGADEVLGTEIEVTARGTATGFLKKPGVLVGTHKADSLRRRSRVAGQASVGLGDRVTDYPFMSLCKEGYVVPKTKVPAVKKQDLPKQQLLIFHDGRLVQLPTPGNALIVLAWMPIGLMLSIIRVTSGVWVPLRYMPLFYKLSGIKLIIKGSVPPKPKDGQPGILYVCNHRTLLDPVLISLALCRPVPAVTYSISKVSEALSPMPTIALRRDREKDSANMRKQLEKGELTLCPEGTTCREPFLLRFSALFAELSSRIVPVAITTKMAMFHGTTARGNKAMDPFFAYMNPRPVYEIQFLQEIPVELTCVGGKSSIEVANYTQRLLAGVLGYECTDFTRKDKYRLLAGNDGIVPVKETKKSE</sequence>
<name>A0A8T0IDQ2_CERPU</name>
<keyword evidence="6 7" id="KW-0472">Membrane</keyword>
<dbReference type="InterPro" id="IPR023214">
    <property type="entry name" value="HAD_sf"/>
</dbReference>
<dbReference type="Pfam" id="PF23270">
    <property type="entry name" value="HAD_RAM2_N"/>
    <property type="match status" value="1"/>
</dbReference>
<evidence type="ECO:0000313" key="10">
    <source>
        <dbReference type="Proteomes" id="UP000822688"/>
    </source>
</evidence>
<evidence type="ECO:0000256" key="7">
    <source>
        <dbReference type="SAM" id="Phobius"/>
    </source>
</evidence>
<keyword evidence="3" id="KW-0808">Transferase</keyword>
<reference evidence="9" key="1">
    <citation type="submission" date="2020-06" db="EMBL/GenBank/DDBJ databases">
        <title>WGS assembly of Ceratodon purpureus strain R40.</title>
        <authorList>
            <person name="Carey S.B."/>
            <person name="Jenkins J."/>
            <person name="Shu S."/>
            <person name="Lovell J.T."/>
            <person name="Sreedasyam A."/>
            <person name="Maumus F."/>
            <person name="Tiley G.P."/>
            <person name="Fernandez-Pozo N."/>
            <person name="Barry K."/>
            <person name="Chen C."/>
            <person name="Wang M."/>
            <person name="Lipzen A."/>
            <person name="Daum C."/>
            <person name="Saski C.A."/>
            <person name="Payton A.C."/>
            <person name="Mcbreen J.C."/>
            <person name="Conrad R.E."/>
            <person name="Kollar L.M."/>
            <person name="Olsson S."/>
            <person name="Huttunen S."/>
            <person name="Landis J.B."/>
            <person name="Wickett N.J."/>
            <person name="Johnson M.G."/>
            <person name="Rensing S.A."/>
            <person name="Grimwood J."/>
            <person name="Schmutz J."/>
            <person name="Mcdaniel S.F."/>
        </authorList>
    </citation>
    <scope>NUCLEOTIDE SEQUENCE</scope>
    <source>
        <strain evidence="9">R40</strain>
    </source>
</reference>
<dbReference type="SMART" id="SM00563">
    <property type="entry name" value="PlsC"/>
    <property type="match status" value="1"/>
</dbReference>
<dbReference type="Proteomes" id="UP000822688">
    <property type="component" value="Chromosome 3"/>
</dbReference>
<dbReference type="PANTHER" id="PTHR15486:SF96">
    <property type="entry name" value="LIPID DROPLET-REGULATING VLDL ASSEMBLY FACTOR AUP1"/>
    <property type="match status" value="1"/>
</dbReference>
<feature type="transmembrane region" description="Helical" evidence="7">
    <location>
        <begin position="53"/>
        <end position="81"/>
    </location>
</feature>
<feature type="transmembrane region" description="Helical" evidence="7">
    <location>
        <begin position="260"/>
        <end position="286"/>
    </location>
</feature>
<comment type="similarity">
    <text evidence="2">Belongs to the GPAT/DAPAT family.</text>
</comment>
<dbReference type="EMBL" id="CM026423">
    <property type="protein sequence ID" value="KAG0581864.1"/>
    <property type="molecule type" value="Genomic_DNA"/>
</dbReference>
<dbReference type="Gene3D" id="1.20.1440.100">
    <property type="entry name" value="SG protein - dephosphorylation function"/>
    <property type="match status" value="1"/>
</dbReference>
<dbReference type="GO" id="GO:0016791">
    <property type="term" value="F:phosphatase activity"/>
    <property type="evidence" value="ECO:0007669"/>
    <property type="project" value="TreeGrafter"/>
</dbReference>
<organism evidence="9 10">
    <name type="scientific">Ceratodon purpureus</name>
    <name type="common">Fire moss</name>
    <name type="synonym">Dicranum purpureum</name>
    <dbReference type="NCBI Taxonomy" id="3225"/>
    <lineage>
        <taxon>Eukaryota</taxon>
        <taxon>Viridiplantae</taxon>
        <taxon>Streptophyta</taxon>
        <taxon>Embryophyta</taxon>
        <taxon>Bryophyta</taxon>
        <taxon>Bryophytina</taxon>
        <taxon>Bryopsida</taxon>
        <taxon>Dicranidae</taxon>
        <taxon>Pseudoditrichales</taxon>
        <taxon>Ditrichaceae</taxon>
        <taxon>Ceratodon</taxon>
    </lineage>
</organism>
<evidence type="ECO:0000256" key="1">
    <source>
        <dbReference type="ARBA" id="ARBA00004141"/>
    </source>
</evidence>
<feature type="domain" description="Phospholipid/glycerol acyltransferase" evidence="8">
    <location>
        <begin position="317"/>
        <end position="418"/>
    </location>
</feature>
<proteinExistence type="inferred from homology"/>
<evidence type="ECO:0000256" key="3">
    <source>
        <dbReference type="ARBA" id="ARBA00022679"/>
    </source>
</evidence>
<evidence type="ECO:0000256" key="4">
    <source>
        <dbReference type="ARBA" id="ARBA00022692"/>
    </source>
</evidence>
<evidence type="ECO:0000256" key="2">
    <source>
        <dbReference type="ARBA" id="ARBA00007937"/>
    </source>
</evidence>
<comment type="caution">
    <text evidence="9">The sequence shown here is derived from an EMBL/GenBank/DDBJ whole genome shotgun (WGS) entry which is preliminary data.</text>
</comment>
<dbReference type="GO" id="GO:0010143">
    <property type="term" value="P:cutin biosynthetic process"/>
    <property type="evidence" value="ECO:0007669"/>
    <property type="project" value="TreeGrafter"/>
</dbReference>
<evidence type="ECO:0000256" key="5">
    <source>
        <dbReference type="ARBA" id="ARBA00022989"/>
    </source>
</evidence>
<dbReference type="CDD" id="cd06551">
    <property type="entry name" value="LPLAT"/>
    <property type="match status" value="1"/>
</dbReference>
<keyword evidence="4 7" id="KW-0812">Transmembrane</keyword>
<dbReference type="InterPro" id="IPR002123">
    <property type="entry name" value="Plipid/glycerol_acylTrfase"/>
</dbReference>
<keyword evidence="5 7" id="KW-1133">Transmembrane helix</keyword>
<gene>
    <name evidence="9" type="ORF">KC19_3G015200</name>
</gene>
<dbReference type="SUPFAM" id="SSF69593">
    <property type="entry name" value="Glycerol-3-phosphate (1)-acyltransferase"/>
    <property type="match status" value="1"/>
</dbReference>
<evidence type="ECO:0000256" key="6">
    <source>
        <dbReference type="ARBA" id="ARBA00023136"/>
    </source>
</evidence>
<dbReference type="SUPFAM" id="SSF56784">
    <property type="entry name" value="HAD-like"/>
    <property type="match status" value="1"/>
</dbReference>